<comment type="caution">
    <text evidence="7">The sequence shown here is derived from an EMBL/GenBank/DDBJ whole genome shotgun (WGS) entry which is preliminary data.</text>
</comment>
<dbReference type="CDD" id="cd03711">
    <property type="entry name" value="Tet_C"/>
    <property type="match status" value="1"/>
</dbReference>
<dbReference type="Gene3D" id="3.30.70.870">
    <property type="entry name" value="Elongation Factor G (Translational Gtpase), domain 3"/>
    <property type="match status" value="1"/>
</dbReference>
<dbReference type="InterPro" id="IPR005517">
    <property type="entry name" value="Transl_elong_EFG/EF2_IV"/>
</dbReference>
<dbReference type="Proteomes" id="UP000276301">
    <property type="component" value="Unassembled WGS sequence"/>
</dbReference>
<dbReference type="InterPro" id="IPR000640">
    <property type="entry name" value="EFG_V-like"/>
</dbReference>
<feature type="domain" description="Tr-type G" evidence="6">
    <location>
        <begin position="1"/>
        <end position="228"/>
    </location>
</feature>
<dbReference type="SUPFAM" id="SSF54211">
    <property type="entry name" value="Ribosomal protein S5 domain 2-like"/>
    <property type="match status" value="1"/>
</dbReference>
<accession>A0A498D2V8</accession>
<dbReference type="InterPro" id="IPR010298">
    <property type="entry name" value="YacP-like"/>
</dbReference>
<dbReference type="InterPro" id="IPR005225">
    <property type="entry name" value="Small_GTP-bd"/>
</dbReference>
<evidence type="ECO:0000256" key="2">
    <source>
        <dbReference type="ARBA" id="ARBA00022917"/>
    </source>
</evidence>
<dbReference type="GO" id="GO:0003924">
    <property type="term" value="F:GTPase activity"/>
    <property type="evidence" value="ECO:0007669"/>
    <property type="project" value="InterPro"/>
</dbReference>
<feature type="region of interest" description="Disordered" evidence="5">
    <location>
        <begin position="697"/>
        <end position="717"/>
    </location>
</feature>
<dbReference type="InterPro" id="IPR014721">
    <property type="entry name" value="Ribsml_uS5_D2-typ_fold_subgr"/>
</dbReference>
<dbReference type="NCBIfam" id="TIGR00231">
    <property type="entry name" value="small_GTP"/>
    <property type="match status" value="1"/>
</dbReference>
<dbReference type="GO" id="GO:0032790">
    <property type="term" value="P:ribosome disassembly"/>
    <property type="evidence" value="ECO:0007669"/>
    <property type="project" value="TreeGrafter"/>
</dbReference>
<evidence type="ECO:0000259" key="6">
    <source>
        <dbReference type="PROSITE" id="PS51722"/>
    </source>
</evidence>
<dbReference type="Pfam" id="PF05991">
    <property type="entry name" value="NYN_YacP"/>
    <property type="match status" value="1"/>
</dbReference>
<keyword evidence="2" id="KW-0648">Protein biosynthesis</keyword>
<name>A0A498D2V8_9FIRM</name>
<dbReference type="InterPro" id="IPR035647">
    <property type="entry name" value="EFG_III/V"/>
</dbReference>
<keyword evidence="8" id="KW-1185">Reference proteome</keyword>
<keyword evidence="1" id="KW-0547">Nucleotide-binding</keyword>
<evidence type="ECO:0000313" key="7">
    <source>
        <dbReference type="EMBL" id="RLL13507.1"/>
    </source>
</evidence>
<dbReference type="Pfam" id="PF00009">
    <property type="entry name" value="GTP_EFTU"/>
    <property type="match status" value="1"/>
</dbReference>
<dbReference type="InterPro" id="IPR035650">
    <property type="entry name" value="Tet_C"/>
</dbReference>
<dbReference type="PANTHER" id="PTHR43261:SF1">
    <property type="entry name" value="RIBOSOME-RELEASING FACTOR 2, MITOCHONDRIAL"/>
    <property type="match status" value="1"/>
</dbReference>
<dbReference type="GO" id="GO:0006412">
    <property type="term" value="P:translation"/>
    <property type="evidence" value="ECO:0007669"/>
    <property type="project" value="UniProtKB-KW"/>
</dbReference>
<dbReference type="InterPro" id="IPR027417">
    <property type="entry name" value="P-loop_NTPase"/>
</dbReference>
<dbReference type="SMART" id="SM00838">
    <property type="entry name" value="EFG_C"/>
    <property type="match status" value="1"/>
</dbReference>
<evidence type="ECO:0000313" key="8">
    <source>
        <dbReference type="Proteomes" id="UP000276301"/>
    </source>
</evidence>
<evidence type="ECO:0000256" key="1">
    <source>
        <dbReference type="ARBA" id="ARBA00022741"/>
    </source>
</evidence>
<proteinExistence type="predicted"/>
<organism evidence="7 8">
    <name type="scientific">Anaerotruncus massiliensis</name>
    <name type="common">ex Liu et al. 2021</name>
    <dbReference type="NCBI Taxonomy" id="2321404"/>
    <lineage>
        <taxon>Bacteria</taxon>
        <taxon>Bacillati</taxon>
        <taxon>Bacillota</taxon>
        <taxon>Clostridia</taxon>
        <taxon>Eubacteriales</taxon>
        <taxon>Oscillospiraceae</taxon>
        <taxon>Anaerotruncus</taxon>
    </lineage>
</organism>
<dbReference type="SUPFAM" id="SSF50447">
    <property type="entry name" value="Translation proteins"/>
    <property type="match status" value="1"/>
</dbReference>
<dbReference type="InterPro" id="IPR000795">
    <property type="entry name" value="T_Tr_GTP-bd_dom"/>
</dbReference>
<dbReference type="Gene3D" id="3.30.70.240">
    <property type="match status" value="1"/>
</dbReference>
<dbReference type="Gene3D" id="2.40.30.10">
    <property type="entry name" value="Translation factors"/>
    <property type="match status" value="1"/>
</dbReference>
<dbReference type="EMBL" id="RCHT01000003">
    <property type="protein sequence ID" value="RLL13507.1"/>
    <property type="molecule type" value="Genomic_DNA"/>
</dbReference>
<dbReference type="GO" id="GO:0046677">
    <property type="term" value="P:response to antibiotic"/>
    <property type="evidence" value="ECO:0007669"/>
    <property type="project" value="UniProtKB-KW"/>
</dbReference>
<dbReference type="InterPro" id="IPR020568">
    <property type="entry name" value="Ribosomal_Su5_D2-typ_SF"/>
</dbReference>
<dbReference type="SMART" id="SM00889">
    <property type="entry name" value="EFG_IV"/>
    <property type="match status" value="1"/>
</dbReference>
<dbReference type="Pfam" id="PF00679">
    <property type="entry name" value="EFG_C"/>
    <property type="match status" value="1"/>
</dbReference>
<sequence length="865" mass="96253">MKRLVIGILAHVDAGKTTLSEGMLYRAGETRRLGRVDHGDAFLDTYALERERGITIFSKQALLHLDGAEITLLDTPGHVDFSTEMERTLQVLDYAVLVVSGTDGVQSHTETLWRLLERYRVPTFLFVNKLDLPGADRGALLAEVQARLDGGCADFGADRPRGALEESVALCSEELMERYLEAGALEDGEIAEAVAKRRVFPCFFGSALRLEGVDAFLAGLARYTREPPRREAFGAKVYKIGWDEQGVRLTYLKVTGGSLRVKAAVSGSREGEPWEEKVNQLRVYAGAKFRTVEEALPGMVCAAAGLSRTRPGEGLGAEPDSELPSLRPVLGYRVELPRGVDAHTALTRFRRLEEEDPQLHVVWNEALQELHVQLMGEVQLEVLGRLVRERFGMEVGFGQGSILYRETISSTVEGVGHYEPLRHYAEVHLLLEPGERGSGLRFASACREDDLDRNWQRLILTHLEEKTHPGVLTGSPITDMKITLAAGRAHQKHTEGGDFRQATYRAVRQGLRRAESVLLEPWYDFRLELPSEAVGRAMSDLQRMGGSFAPPETEGDRSVLTGSAPVSEMRGYQMEVTGYTRGRGRLSCSLRGYEPCHNAEEVIAAAGYDCDADLDNPADSVFCAHGAGFLVKWDEVPAHMHLESVLDAPKEPAGIPGERAFERRAADYCAMVAEDRELLEIFERTYGPIRRDPRKAFRPVRREPARRPPSQPPKGLDGPEYLLVDGYNIIFAWDDLNTLAQENLDAARGRLVDLLCNYRGFRQCEVIVVFDAYRVKGNPGEVERMHNISVVYTKEAETADMYIEKVTRELGKHNRVRVATSDALEQLIILGHGALRISADAFREEVAQVEQAIREYLESGGTAAR</sequence>
<dbReference type="SUPFAM" id="SSF52540">
    <property type="entry name" value="P-loop containing nucleoside triphosphate hydrolases"/>
    <property type="match status" value="1"/>
</dbReference>
<dbReference type="PRINTS" id="PR00315">
    <property type="entry name" value="ELONGATNFCT"/>
</dbReference>
<dbReference type="Gene3D" id="3.40.50.300">
    <property type="entry name" value="P-loop containing nucleotide triphosphate hydrolases"/>
    <property type="match status" value="1"/>
</dbReference>
<protein>
    <submittedName>
        <fullName evidence="7">GTP-binding protein</fullName>
    </submittedName>
</protein>
<dbReference type="CDD" id="cd10912">
    <property type="entry name" value="PIN_YacP-like"/>
    <property type="match status" value="1"/>
</dbReference>
<dbReference type="Gene3D" id="3.30.230.10">
    <property type="match status" value="1"/>
</dbReference>
<evidence type="ECO:0000256" key="3">
    <source>
        <dbReference type="ARBA" id="ARBA00023134"/>
    </source>
</evidence>
<dbReference type="GO" id="GO:0005525">
    <property type="term" value="F:GTP binding"/>
    <property type="evidence" value="ECO:0007669"/>
    <property type="project" value="UniProtKB-KW"/>
</dbReference>
<feature type="compositionally biased region" description="Basic and acidic residues" evidence="5">
    <location>
        <begin position="697"/>
        <end position="706"/>
    </location>
</feature>
<reference evidence="7 8" key="1">
    <citation type="submission" date="2018-10" db="EMBL/GenBank/DDBJ databases">
        <title>Anaerotruncus faecis sp. nov., isolated from human feces.</title>
        <authorList>
            <person name="Wang Y.-J."/>
        </authorList>
    </citation>
    <scope>NUCLEOTIDE SEQUENCE [LARGE SCALE GENOMIC DNA]</scope>
    <source>
        <strain evidence="7 8">22A2-44</strain>
    </source>
</reference>
<gene>
    <name evidence="7" type="ORF">D4A47_03280</name>
</gene>
<evidence type="ECO:0000256" key="5">
    <source>
        <dbReference type="SAM" id="MobiDB-lite"/>
    </source>
</evidence>
<dbReference type="AlphaFoldDB" id="A0A498D2V8"/>
<dbReference type="PANTHER" id="PTHR43261">
    <property type="entry name" value="TRANSLATION ELONGATION FACTOR G-RELATED"/>
    <property type="match status" value="1"/>
</dbReference>
<dbReference type="Pfam" id="PF03764">
    <property type="entry name" value="EFG_IV"/>
    <property type="match status" value="1"/>
</dbReference>
<dbReference type="RefSeq" id="WP_121586140.1">
    <property type="nucleotide sequence ID" value="NZ_RCHT01000003.1"/>
</dbReference>
<dbReference type="InterPro" id="IPR009000">
    <property type="entry name" value="Transl_B-barrel_sf"/>
</dbReference>
<evidence type="ECO:0000256" key="4">
    <source>
        <dbReference type="ARBA" id="ARBA00023251"/>
    </source>
</evidence>
<dbReference type="PROSITE" id="PS51722">
    <property type="entry name" value="G_TR_2"/>
    <property type="match status" value="1"/>
</dbReference>
<keyword evidence="3" id="KW-0342">GTP-binding</keyword>
<dbReference type="SUPFAM" id="SSF54980">
    <property type="entry name" value="EF-G C-terminal domain-like"/>
    <property type="match status" value="2"/>
</dbReference>
<keyword evidence="4" id="KW-0046">Antibiotic resistance</keyword>